<dbReference type="RefSeq" id="XP_009019632.1">
    <property type="nucleotide sequence ID" value="XM_009021384.1"/>
</dbReference>
<feature type="compositionally biased region" description="Polar residues" evidence="3">
    <location>
        <begin position="480"/>
        <end position="492"/>
    </location>
</feature>
<organism evidence="6 7">
    <name type="scientific">Helobdella robusta</name>
    <name type="common">Californian leech</name>
    <dbReference type="NCBI Taxonomy" id="6412"/>
    <lineage>
        <taxon>Eukaryota</taxon>
        <taxon>Metazoa</taxon>
        <taxon>Spiralia</taxon>
        <taxon>Lophotrochozoa</taxon>
        <taxon>Annelida</taxon>
        <taxon>Clitellata</taxon>
        <taxon>Hirudinea</taxon>
        <taxon>Rhynchobdellida</taxon>
        <taxon>Glossiphoniidae</taxon>
        <taxon>Helobdella</taxon>
    </lineage>
</organism>
<dbReference type="EnsemblMetazoa" id="HelroT188630">
    <property type="protein sequence ID" value="HelroP188630"/>
    <property type="gene ID" value="HelroG188630"/>
</dbReference>
<protein>
    <recommendedName>
        <fullName evidence="4">HMG box domain-containing protein</fullName>
    </recommendedName>
</protein>
<dbReference type="SUPFAM" id="SSF47095">
    <property type="entry name" value="HMG-box"/>
    <property type="match status" value="1"/>
</dbReference>
<dbReference type="eggNOG" id="KOG4715">
    <property type="taxonomic scope" value="Eukaryota"/>
</dbReference>
<feature type="coiled-coil region" evidence="2">
    <location>
        <begin position="254"/>
        <end position="288"/>
    </location>
</feature>
<feature type="compositionally biased region" description="Polar residues" evidence="3">
    <location>
        <begin position="1"/>
        <end position="52"/>
    </location>
</feature>
<dbReference type="OMA" id="IEYNENM"/>
<feature type="compositionally biased region" description="Basic and acidic residues" evidence="3">
    <location>
        <begin position="358"/>
        <end position="368"/>
    </location>
</feature>
<name>T1FQ71_HELRO</name>
<keyword evidence="2" id="KW-0175">Coiled coil</keyword>
<reference evidence="5 7" key="2">
    <citation type="journal article" date="2013" name="Nature">
        <title>Insights into bilaterian evolution from three spiralian genomes.</title>
        <authorList>
            <person name="Simakov O."/>
            <person name="Marletaz F."/>
            <person name="Cho S.J."/>
            <person name="Edsinger-Gonzales E."/>
            <person name="Havlak P."/>
            <person name="Hellsten U."/>
            <person name="Kuo D.H."/>
            <person name="Larsson T."/>
            <person name="Lv J."/>
            <person name="Arendt D."/>
            <person name="Savage R."/>
            <person name="Osoegawa K."/>
            <person name="de Jong P."/>
            <person name="Grimwood J."/>
            <person name="Chapman J.A."/>
            <person name="Shapiro H."/>
            <person name="Aerts A."/>
            <person name="Otillar R.P."/>
            <person name="Terry A.Y."/>
            <person name="Boore J.L."/>
            <person name="Grigoriev I.V."/>
            <person name="Lindberg D.R."/>
            <person name="Seaver E.C."/>
            <person name="Weisblat D.A."/>
            <person name="Putnam N.H."/>
            <person name="Rokhsar D.S."/>
        </authorList>
    </citation>
    <scope>NUCLEOTIDE SEQUENCE</scope>
</reference>
<dbReference type="GO" id="GO:0016922">
    <property type="term" value="F:nuclear receptor binding"/>
    <property type="evidence" value="ECO:0000318"/>
    <property type="project" value="GO_Central"/>
</dbReference>
<dbReference type="GO" id="GO:0045892">
    <property type="term" value="P:negative regulation of DNA-templated transcription"/>
    <property type="evidence" value="ECO:0000318"/>
    <property type="project" value="GO_Central"/>
</dbReference>
<dbReference type="PANTHER" id="PTHR46232">
    <property type="entry name" value="SMARCE1 REGULATOR OF CHROMATIN"/>
    <property type="match status" value="1"/>
</dbReference>
<dbReference type="STRING" id="6412.T1FQ71"/>
<dbReference type="OrthoDB" id="427030at2759"/>
<dbReference type="InParanoid" id="T1FQ71"/>
<dbReference type="KEGG" id="hro:HELRODRAFT_188630"/>
<evidence type="ECO:0000313" key="5">
    <source>
        <dbReference type="EMBL" id="ESO02224.1"/>
    </source>
</evidence>
<dbReference type="EMBL" id="AMQM01000824">
    <property type="status" value="NOT_ANNOTATED_CDS"/>
    <property type="molecule type" value="Genomic_DNA"/>
</dbReference>
<dbReference type="InterPro" id="IPR036910">
    <property type="entry name" value="HMG_box_dom_sf"/>
</dbReference>
<dbReference type="GeneID" id="20210968"/>
<dbReference type="CTD" id="20210968"/>
<dbReference type="SMART" id="SM00398">
    <property type="entry name" value="HMG"/>
    <property type="match status" value="1"/>
</dbReference>
<dbReference type="GO" id="GO:0003677">
    <property type="term" value="F:DNA binding"/>
    <property type="evidence" value="ECO:0007669"/>
    <property type="project" value="UniProtKB-UniRule"/>
</dbReference>
<dbReference type="PROSITE" id="PS50118">
    <property type="entry name" value="HMG_BOX_2"/>
    <property type="match status" value="1"/>
</dbReference>
<dbReference type="Proteomes" id="UP000015101">
    <property type="component" value="Unassembled WGS sequence"/>
</dbReference>
<dbReference type="AlphaFoldDB" id="T1FQ71"/>
<evidence type="ECO:0000259" key="4">
    <source>
        <dbReference type="PROSITE" id="PS50118"/>
    </source>
</evidence>
<feature type="domain" description="HMG box" evidence="4">
    <location>
        <begin position="83"/>
        <end position="155"/>
    </location>
</feature>
<feature type="compositionally biased region" description="Basic and acidic residues" evidence="3">
    <location>
        <begin position="386"/>
        <end position="431"/>
    </location>
</feature>
<dbReference type="CDD" id="cd21983">
    <property type="entry name" value="HMG-box_SMARCE1"/>
    <property type="match status" value="1"/>
</dbReference>
<feature type="compositionally biased region" description="Acidic residues" evidence="3">
    <location>
        <begin position="436"/>
        <end position="453"/>
    </location>
</feature>
<dbReference type="Pfam" id="PF00505">
    <property type="entry name" value="HMG_box"/>
    <property type="match status" value="1"/>
</dbReference>
<evidence type="ECO:0000256" key="3">
    <source>
        <dbReference type="SAM" id="MobiDB-lite"/>
    </source>
</evidence>
<evidence type="ECO:0000313" key="6">
    <source>
        <dbReference type="EnsemblMetazoa" id="HelroP188630"/>
    </source>
</evidence>
<feature type="region of interest" description="Disordered" evidence="3">
    <location>
        <begin position="354"/>
        <end position="492"/>
    </location>
</feature>
<reference evidence="7" key="1">
    <citation type="submission" date="2012-12" db="EMBL/GenBank/DDBJ databases">
        <authorList>
            <person name="Hellsten U."/>
            <person name="Grimwood J."/>
            <person name="Chapman J.A."/>
            <person name="Shapiro H."/>
            <person name="Aerts A."/>
            <person name="Otillar R.P."/>
            <person name="Terry A.Y."/>
            <person name="Boore J.L."/>
            <person name="Simakov O."/>
            <person name="Marletaz F."/>
            <person name="Cho S.-J."/>
            <person name="Edsinger-Gonzales E."/>
            <person name="Havlak P."/>
            <person name="Kuo D.-H."/>
            <person name="Larsson T."/>
            <person name="Lv J."/>
            <person name="Arendt D."/>
            <person name="Savage R."/>
            <person name="Osoegawa K."/>
            <person name="de Jong P."/>
            <person name="Lindberg D.R."/>
            <person name="Seaver E.C."/>
            <person name="Weisblat D.A."/>
            <person name="Putnam N.H."/>
            <person name="Grigoriev I.V."/>
            <person name="Rokhsar D.S."/>
        </authorList>
    </citation>
    <scope>NUCLEOTIDE SEQUENCE</scope>
</reference>
<dbReference type="Gene3D" id="1.10.30.10">
    <property type="entry name" value="High mobility group box domain"/>
    <property type="match status" value="1"/>
</dbReference>
<dbReference type="InterPro" id="IPR009071">
    <property type="entry name" value="HMG_box_dom"/>
</dbReference>
<dbReference type="PANTHER" id="PTHR46232:SF1">
    <property type="entry name" value="SWI_SNF-RELATED MATRIX-ASSOCIATED ACTIN-DEPENDENT REGULATOR OF CHROMATIN SUBFAMILY E MEMBER 1"/>
    <property type="match status" value="1"/>
</dbReference>
<dbReference type="EMBL" id="KB096742">
    <property type="protein sequence ID" value="ESO02224.1"/>
    <property type="molecule type" value="Genomic_DNA"/>
</dbReference>
<feature type="region of interest" description="Disordered" evidence="3">
    <location>
        <begin position="1"/>
        <end position="89"/>
    </location>
</feature>
<reference evidence="6" key="3">
    <citation type="submission" date="2015-06" db="UniProtKB">
        <authorList>
            <consortium name="EnsemblMetazoa"/>
        </authorList>
    </citation>
    <scope>IDENTIFICATION</scope>
</reference>
<dbReference type="GO" id="GO:0016514">
    <property type="term" value="C:SWI/SNF complex"/>
    <property type="evidence" value="ECO:0000318"/>
    <property type="project" value="GO_Central"/>
</dbReference>
<evidence type="ECO:0000256" key="1">
    <source>
        <dbReference type="PROSITE-ProRule" id="PRU00267"/>
    </source>
</evidence>
<feature type="DNA-binding region" description="HMG box" evidence="1">
    <location>
        <begin position="83"/>
        <end position="155"/>
    </location>
</feature>
<proteinExistence type="predicted"/>
<keyword evidence="7" id="KW-1185">Reference proteome</keyword>
<evidence type="ECO:0000256" key="2">
    <source>
        <dbReference type="SAM" id="Coils"/>
    </source>
</evidence>
<dbReference type="FunFam" id="1.10.30.10:FF:000048">
    <property type="entry name" value="Putative SWI/SNF-related matrix-associated actin-dependent regulator chromatin subfamily E member"/>
    <property type="match status" value="1"/>
</dbReference>
<dbReference type="HOGENOM" id="CLU_021772_0_1_1"/>
<gene>
    <name evidence="6" type="primary">20210968</name>
    <name evidence="5" type="ORF">HELRODRAFT_188630</name>
</gene>
<keyword evidence="1" id="KW-0238">DNA-binding</keyword>
<keyword evidence="1" id="KW-0539">Nucleus</keyword>
<sequence length="492" mass="56469">MSTQFHRCQTLPSQHSSSSRVNRNIYPNYNVNQSSSQLDSSTTGVKSVNPFISSPHGHPSYAPVKLGSKGAADNKMNKQPKPPDKPLMPYMRYSRKVSRLVWDSVKANNPDLKLWEIGKIIGQMWRELGDDQKQEYIDEYESEKAQYMDAMKTYHNSPAYLSWVATKGKVDVDNDVDEPEKNTKRNKGPIQRELTDQKIVTTIQANEDEDDLEDCYSIKNVSAARYYRNHCLINEIFSEAIVPDGRAIINETRMVVLKRQVQSLTMHQKKLENELQQIEERHKSKKCKFTDSCEQFSENLTKLCESRPQITDEQFDVMVVKAKEEMIKQKILLEQQQAKQQQQLQHRQQMILQQQLEKQQETDSNKEDEKDEVSMDTSEPVAAAATEEKKDGEGTEKTRKQEETSKQVEGEANQKAKESTDEDEEKTKTDLKTSNTEEDDDEKTDDELNDEYNDGGKNDNSVNNEEEEEGDDDDDDDQNTTLGSNDGPPESN</sequence>
<accession>T1FQ71</accession>
<feature type="compositionally biased region" description="Acidic residues" evidence="3">
    <location>
        <begin position="464"/>
        <end position="478"/>
    </location>
</feature>
<evidence type="ECO:0000313" key="7">
    <source>
        <dbReference type="Proteomes" id="UP000015101"/>
    </source>
</evidence>